<keyword evidence="6" id="KW-0732">Signal</keyword>
<evidence type="ECO:0000256" key="2">
    <source>
        <dbReference type="ARBA" id="ARBA00022723"/>
    </source>
</evidence>
<dbReference type="InterPro" id="IPR036909">
    <property type="entry name" value="Cyt_c-like_dom_sf"/>
</dbReference>
<dbReference type="InterPro" id="IPR050597">
    <property type="entry name" value="Cytochrome_c_Oxidase_Subunit"/>
</dbReference>
<keyword evidence="2 5" id="KW-0479">Metal-binding</keyword>
<keyword evidence="1 4" id="KW-0349">Heme</keyword>
<feature type="chain" id="PRO_5004625129" evidence="6">
    <location>
        <begin position="26"/>
        <end position="181"/>
    </location>
</feature>
<feature type="binding site" description="axial binding residue" evidence="5">
    <location>
        <position position="85"/>
    </location>
    <ligand>
        <name>heme c</name>
        <dbReference type="ChEBI" id="CHEBI:61717"/>
    </ligand>
    <ligandPart>
        <name>Fe</name>
        <dbReference type="ChEBI" id="CHEBI:18248"/>
    </ligandPart>
</feature>
<evidence type="ECO:0000256" key="4">
    <source>
        <dbReference type="PIRSR" id="PIRSR000008-1"/>
    </source>
</evidence>
<evidence type="ECO:0000313" key="9">
    <source>
        <dbReference type="Proteomes" id="UP000006242"/>
    </source>
</evidence>
<evidence type="ECO:0000313" key="8">
    <source>
        <dbReference type="EMBL" id="ERJ20076.1"/>
    </source>
</evidence>
<name>U2E8P9_9GAMM</name>
<dbReference type="PIRSF" id="PIRSF000008">
    <property type="entry name" value="Cytochrome_c551i"/>
    <property type="match status" value="1"/>
</dbReference>
<protein>
    <submittedName>
        <fullName evidence="8">Cytochrome c oxidase cbb3-type subunit III protein</fullName>
        <ecNumber evidence="8">1.9.3.1</ecNumber>
    </submittedName>
</protein>
<dbReference type="SUPFAM" id="SSF46626">
    <property type="entry name" value="Cytochrome c"/>
    <property type="match status" value="1"/>
</dbReference>
<keyword evidence="8" id="KW-0560">Oxidoreductase</keyword>
<evidence type="ECO:0000256" key="1">
    <source>
        <dbReference type="ARBA" id="ARBA00022617"/>
    </source>
</evidence>
<dbReference type="PROSITE" id="PS51007">
    <property type="entry name" value="CYTC"/>
    <property type="match status" value="1"/>
</dbReference>
<dbReference type="PANTHER" id="PTHR33751:SF1">
    <property type="entry name" value="CBB3-TYPE CYTOCHROME C OXIDASE SUBUNIT FIXP"/>
    <property type="match status" value="1"/>
</dbReference>
<dbReference type="GO" id="GO:0016491">
    <property type="term" value="F:oxidoreductase activity"/>
    <property type="evidence" value="ECO:0007669"/>
    <property type="project" value="UniProtKB-KW"/>
</dbReference>
<keyword evidence="3 5" id="KW-0408">Iron</keyword>
<dbReference type="Gene3D" id="1.10.760.10">
    <property type="entry name" value="Cytochrome c-like domain"/>
    <property type="match status" value="1"/>
</dbReference>
<reference evidence="8 9" key="2">
    <citation type="journal article" date="2013" name="PLoS ONE">
        <title>INDIGO - INtegrated Data Warehouse of MIcrobial GenOmes with Examples from the Red Sea Extremophiles.</title>
        <authorList>
            <person name="Alam I."/>
            <person name="Antunes A."/>
            <person name="Kamau A.A."/>
            <person name="Ba Alawi W."/>
            <person name="Kalkatawi M."/>
            <person name="Stingl U."/>
            <person name="Bajic V.B."/>
        </authorList>
    </citation>
    <scope>NUCLEOTIDE SEQUENCE [LARGE SCALE GENOMIC DNA]</scope>
    <source>
        <strain evidence="8 9">E1L3A</strain>
    </source>
</reference>
<reference evidence="8 9" key="1">
    <citation type="journal article" date="2011" name="J. Bacteriol.">
        <title>Genome sequence of Salinisphaera shabanensis, a gammaproteobacterium from the harsh, variable environment of the brine-seawater interface of the Shaban Deep in the Red Sea.</title>
        <authorList>
            <person name="Antunes A."/>
            <person name="Alam I."/>
            <person name="Bajic V.B."/>
            <person name="Stingl U."/>
        </authorList>
    </citation>
    <scope>NUCLEOTIDE SEQUENCE [LARGE SCALE GENOMIC DNA]</scope>
    <source>
        <strain evidence="8 9">E1L3A</strain>
    </source>
</reference>
<dbReference type="InterPro" id="IPR009153">
    <property type="entry name" value="Cyt_cL"/>
</dbReference>
<dbReference type="EMBL" id="AFNV02000005">
    <property type="protein sequence ID" value="ERJ20076.1"/>
    <property type="molecule type" value="Genomic_DNA"/>
</dbReference>
<dbReference type="AlphaFoldDB" id="U2E8P9"/>
<dbReference type="GO" id="GO:0020037">
    <property type="term" value="F:heme binding"/>
    <property type="evidence" value="ECO:0007669"/>
    <property type="project" value="InterPro"/>
</dbReference>
<feature type="binding site" description="covalent" evidence="4">
    <location>
        <position position="84"/>
    </location>
    <ligand>
        <name>heme c</name>
        <dbReference type="ChEBI" id="CHEBI:61717"/>
    </ligand>
</feature>
<evidence type="ECO:0000259" key="7">
    <source>
        <dbReference type="PROSITE" id="PS51007"/>
    </source>
</evidence>
<dbReference type="GO" id="GO:0005506">
    <property type="term" value="F:iron ion binding"/>
    <property type="evidence" value="ECO:0007669"/>
    <property type="project" value="InterPro"/>
</dbReference>
<accession>U2E8P9</accession>
<dbReference type="STRING" id="1033802.SSPSH_000940"/>
<evidence type="ECO:0000256" key="6">
    <source>
        <dbReference type="SAM" id="SignalP"/>
    </source>
</evidence>
<dbReference type="PANTHER" id="PTHR33751">
    <property type="entry name" value="CBB3-TYPE CYTOCHROME C OXIDASE SUBUNIT FIXP"/>
    <property type="match status" value="1"/>
</dbReference>
<feature type="domain" description="Cytochrome c" evidence="7">
    <location>
        <begin position="68"/>
        <end position="148"/>
    </location>
</feature>
<feature type="binding site" description="covalent" evidence="4">
    <location>
        <position position="81"/>
    </location>
    <ligand>
        <name>heme c</name>
        <dbReference type="ChEBI" id="CHEBI:61717"/>
    </ligand>
</feature>
<dbReference type="Proteomes" id="UP000006242">
    <property type="component" value="Unassembled WGS sequence"/>
</dbReference>
<dbReference type="Pfam" id="PF13442">
    <property type="entry name" value="Cytochrome_CBB3"/>
    <property type="match status" value="1"/>
</dbReference>
<gene>
    <name evidence="8" type="primary">ccoP</name>
    <name evidence="8" type="ORF">SSPSH_000940</name>
</gene>
<dbReference type="OrthoDB" id="9811281at2"/>
<sequence length="181" mass="19540">MRYGKPRNLAVAALVLASIATLAGAAETFRNTLNGEVLDLSKAEVGENPDAVKQFEKTGKNPLNGDEAAVQKGKDEFLVACAGCHGHYGKGKIGPSLVDDYWTYETNMTDAGLFSTIFGGARAQMGPHYMSMTKTEMLESMAYIRSIYEGKASKAKWLTLEEKKALLKKRKAKPDAGDDAG</sequence>
<dbReference type="NCBIfam" id="TIGR03872">
    <property type="entry name" value="cytochrome_MoxG"/>
    <property type="match status" value="1"/>
</dbReference>
<comment type="PTM">
    <text evidence="4">Binds 1 heme c group covalently per subunit.</text>
</comment>
<dbReference type="GO" id="GO:0009055">
    <property type="term" value="F:electron transfer activity"/>
    <property type="evidence" value="ECO:0007669"/>
    <property type="project" value="InterPro"/>
</dbReference>
<keyword evidence="9" id="KW-1185">Reference proteome</keyword>
<evidence type="ECO:0000256" key="3">
    <source>
        <dbReference type="ARBA" id="ARBA00023004"/>
    </source>
</evidence>
<dbReference type="EC" id="1.9.3.1" evidence="8"/>
<comment type="caution">
    <text evidence="8">The sequence shown here is derived from an EMBL/GenBank/DDBJ whole genome shotgun (WGS) entry which is preliminary data.</text>
</comment>
<organism evidence="8 9">
    <name type="scientific">Salinisphaera shabanensis E1L3A</name>
    <dbReference type="NCBI Taxonomy" id="1033802"/>
    <lineage>
        <taxon>Bacteria</taxon>
        <taxon>Pseudomonadati</taxon>
        <taxon>Pseudomonadota</taxon>
        <taxon>Gammaproteobacteria</taxon>
        <taxon>Salinisphaerales</taxon>
        <taxon>Salinisphaeraceae</taxon>
        <taxon>Salinisphaera</taxon>
    </lineage>
</organism>
<evidence type="ECO:0000256" key="5">
    <source>
        <dbReference type="PIRSR" id="PIRSR000008-2"/>
    </source>
</evidence>
<dbReference type="RefSeq" id="WP_021031417.1">
    <property type="nucleotide sequence ID" value="NZ_AFNV02000005.1"/>
</dbReference>
<dbReference type="InterPro" id="IPR009056">
    <property type="entry name" value="Cyt_c-like_dom"/>
</dbReference>
<dbReference type="eggNOG" id="COG2010">
    <property type="taxonomic scope" value="Bacteria"/>
</dbReference>
<feature type="signal peptide" evidence="6">
    <location>
        <begin position="1"/>
        <end position="25"/>
    </location>
</feature>
<proteinExistence type="predicted"/>
<dbReference type="GO" id="GO:0042597">
    <property type="term" value="C:periplasmic space"/>
    <property type="evidence" value="ECO:0007669"/>
    <property type="project" value="InterPro"/>
</dbReference>